<sequence>MANEEQYDWYDADGDVTRYLLDPTTDIAMFSEPPVVRARRRRHRVPSHAGDSRRRAGVARSGPDLAIRSLLSSASGEDASRRPAAATSSSAGGTGSPLG</sequence>
<evidence type="ECO:0000313" key="2">
    <source>
        <dbReference type="EMBL" id="BAT04777.1"/>
    </source>
</evidence>
<name>A0A0P0XEA2_ORYSJ</name>
<dbReference type="EMBL" id="AP014964">
    <property type="protein sequence ID" value="BAT04777.1"/>
    <property type="molecule type" value="Genomic_DNA"/>
</dbReference>
<accession>A0A0P0XEA2</accession>
<dbReference type="InParanoid" id="A0A0P0XEA2"/>
<evidence type="ECO:0000256" key="1">
    <source>
        <dbReference type="SAM" id="MobiDB-lite"/>
    </source>
</evidence>
<dbReference type="AlphaFoldDB" id="A0A0P0XEA2"/>
<feature type="compositionally biased region" description="Low complexity" evidence="1">
    <location>
        <begin position="82"/>
        <end position="91"/>
    </location>
</feature>
<keyword evidence="3" id="KW-1185">Reference proteome</keyword>
<organism evidence="2 3">
    <name type="scientific">Oryza sativa subsp. japonica</name>
    <name type="common">Rice</name>
    <dbReference type="NCBI Taxonomy" id="39947"/>
    <lineage>
        <taxon>Eukaryota</taxon>
        <taxon>Viridiplantae</taxon>
        <taxon>Streptophyta</taxon>
        <taxon>Embryophyta</taxon>
        <taxon>Tracheophyta</taxon>
        <taxon>Spermatophyta</taxon>
        <taxon>Magnoliopsida</taxon>
        <taxon>Liliopsida</taxon>
        <taxon>Poales</taxon>
        <taxon>Poaceae</taxon>
        <taxon>BOP clade</taxon>
        <taxon>Oryzoideae</taxon>
        <taxon>Oryzeae</taxon>
        <taxon>Oryzinae</taxon>
        <taxon>Oryza</taxon>
        <taxon>Oryza sativa</taxon>
    </lineage>
</organism>
<dbReference type="Proteomes" id="UP000059680">
    <property type="component" value="Chromosome 8"/>
</dbReference>
<dbReference type="PaxDb" id="39947-A0A0P0XEA2"/>
<proteinExistence type="predicted"/>
<reference evidence="3" key="1">
    <citation type="journal article" date="2005" name="Nature">
        <title>The map-based sequence of the rice genome.</title>
        <authorList>
            <consortium name="International rice genome sequencing project (IRGSP)"/>
            <person name="Matsumoto T."/>
            <person name="Wu J."/>
            <person name="Kanamori H."/>
            <person name="Katayose Y."/>
            <person name="Fujisawa M."/>
            <person name="Namiki N."/>
            <person name="Mizuno H."/>
            <person name="Yamamoto K."/>
            <person name="Antonio B.A."/>
            <person name="Baba T."/>
            <person name="Sakata K."/>
            <person name="Nagamura Y."/>
            <person name="Aoki H."/>
            <person name="Arikawa K."/>
            <person name="Arita K."/>
            <person name="Bito T."/>
            <person name="Chiden Y."/>
            <person name="Fujitsuka N."/>
            <person name="Fukunaka R."/>
            <person name="Hamada M."/>
            <person name="Harada C."/>
            <person name="Hayashi A."/>
            <person name="Hijishita S."/>
            <person name="Honda M."/>
            <person name="Hosokawa S."/>
            <person name="Ichikawa Y."/>
            <person name="Idonuma A."/>
            <person name="Iijima M."/>
            <person name="Ikeda M."/>
            <person name="Ikeno M."/>
            <person name="Ito K."/>
            <person name="Ito S."/>
            <person name="Ito T."/>
            <person name="Ito Y."/>
            <person name="Ito Y."/>
            <person name="Iwabuchi A."/>
            <person name="Kamiya K."/>
            <person name="Karasawa W."/>
            <person name="Kurita K."/>
            <person name="Katagiri S."/>
            <person name="Kikuta A."/>
            <person name="Kobayashi H."/>
            <person name="Kobayashi N."/>
            <person name="Machita K."/>
            <person name="Maehara T."/>
            <person name="Masukawa M."/>
            <person name="Mizubayashi T."/>
            <person name="Mukai Y."/>
            <person name="Nagasaki H."/>
            <person name="Nagata Y."/>
            <person name="Naito S."/>
            <person name="Nakashima M."/>
            <person name="Nakama Y."/>
            <person name="Nakamichi Y."/>
            <person name="Nakamura M."/>
            <person name="Meguro A."/>
            <person name="Negishi M."/>
            <person name="Ohta I."/>
            <person name="Ohta T."/>
            <person name="Okamoto M."/>
            <person name="Ono N."/>
            <person name="Saji S."/>
            <person name="Sakaguchi M."/>
            <person name="Sakai K."/>
            <person name="Shibata M."/>
            <person name="Shimokawa T."/>
            <person name="Song J."/>
            <person name="Takazaki Y."/>
            <person name="Terasawa K."/>
            <person name="Tsugane M."/>
            <person name="Tsuji K."/>
            <person name="Ueda S."/>
            <person name="Waki K."/>
            <person name="Yamagata H."/>
            <person name="Yamamoto M."/>
            <person name="Yamamoto S."/>
            <person name="Yamane H."/>
            <person name="Yoshiki S."/>
            <person name="Yoshihara R."/>
            <person name="Yukawa K."/>
            <person name="Zhong H."/>
            <person name="Yano M."/>
            <person name="Yuan Q."/>
            <person name="Ouyang S."/>
            <person name="Liu J."/>
            <person name="Jones K.M."/>
            <person name="Gansberger K."/>
            <person name="Moffat K."/>
            <person name="Hill J."/>
            <person name="Bera J."/>
            <person name="Fadrosh D."/>
            <person name="Jin S."/>
            <person name="Johri S."/>
            <person name="Kim M."/>
            <person name="Overton L."/>
            <person name="Reardon M."/>
            <person name="Tsitrin T."/>
            <person name="Vuong H."/>
            <person name="Weaver B."/>
            <person name="Ciecko A."/>
            <person name="Tallon L."/>
            <person name="Jackson J."/>
            <person name="Pai G."/>
            <person name="Aken S.V."/>
            <person name="Utterback T."/>
            <person name="Reidmuller S."/>
            <person name="Feldblyum T."/>
            <person name="Hsiao J."/>
            <person name="Zismann V."/>
            <person name="Iobst S."/>
            <person name="de Vazeille A.R."/>
            <person name="Buell C.R."/>
            <person name="Ying K."/>
            <person name="Li Y."/>
            <person name="Lu T."/>
            <person name="Huang Y."/>
            <person name="Zhao Q."/>
            <person name="Feng Q."/>
            <person name="Zhang L."/>
            <person name="Zhu J."/>
            <person name="Weng Q."/>
            <person name="Mu J."/>
            <person name="Lu Y."/>
            <person name="Fan D."/>
            <person name="Liu Y."/>
            <person name="Guan J."/>
            <person name="Zhang Y."/>
            <person name="Yu S."/>
            <person name="Liu X."/>
            <person name="Zhang Y."/>
            <person name="Hong G."/>
            <person name="Han B."/>
            <person name="Choisne N."/>
            <person name="Demange N."/>
            <person name="Orjeda G."/>
            <person name="Samain S."/>
            <person name="Cattolico L."/>
            <person name="Pelletier E."/>
            <person name="Couloux A."/>
            <person name="Segurens B."/>
            <person name="Wincker P."/>
            <person name="D'Hont A."/>
            <person name="Scarpelli C."/>
            <person name="Weissenbach J."/>
            <person name="Salanoubat M."/>
            <person name="Quetier F."/>
            <person name="Yu Y."/>
            <person name="Kim H.R."/>
            <person name="Rambo T."/>
            <person name="Currie J."/>
            <person name="Collura K."/>
            <person name="Luo M."/>
            <person name="Yang T."/>
            <person name="Ammiraju J.S.S."/>
            <person name="Engler F."/>
            <person name="Soderlund C."/>
            <person name="Wing R.A."/>
            <person name="Palmer L.E."/>
            <person name="de la Bastide M."/>
            <person name="Spiegel L."/>
            <person name="Nascimento L."/>
            <person name="Zutavern T."/>
            <person name="O'Shaughnessy A."/>
            <person name="Dike S."/>
            <person name="Dedhia N."/>
            <person name="Preston R."/>
            <person name="Balija V."/>
            <person name="McCombie W.R."/>
            <person name="Chow T."/>
            <person name="Chen H."/>
            <person name="Chung M."/>
            <person name="Chen C."/>
            <person name="Shaw J."/>
            <person name="Wu H."/>
            <person name="Hsiao K."/>
            <person name="Chao Y."/>
            <person name="Chu M."/>
            <person name="Cheng C."/>
            <person name="Hour A."/>
            <person name="Lee P."/>
            <person name="Lin S."/>
            <person name="Lin Y."/>
            <person name="Liou J."/>
            <person name="Liu S."/>
            <person name="Hsing Y."/>
            <person name="Raghuvanshi S."/>
            <person name="Mohanty A."/>
            <person name="Bharti A.K."/>
            <person name="Gaur A."/>
            <person name="Gupta V."/>
            <person name="Kumar D."/>
            <person name="Ravi V."/>
            <person name="Vij S."/>
            <person name="Kapur A."/>
            <person name="Khurana P."/>
            <person name="Khurana P."/>
            <person name="Khurana J.P."/>
            <person name="Tyagi A.K."/>
            <person name="Gaikwad K."/>
            <person name="Singh A."/>
            <person name="Dalal V."/>
            <person name="Srivastava S."/>
            <person name="Dixit A."/>
            <person name="Pal A.K."/>
            <person name="Ghazi I.A."/>
            <person name="Yadav M."/>
            <person name="Pandit A."/>
            <person name="Bhargava A."/>
            <person name="Sureshbabu K."/>
            <person name="Batra K."/>
            <person name="Sharma T.R."/>
            <person name="Mohapatra T."/>
            <person name="Singh N.K."/>
            <person name="Messing J."/>
            <person name="Nelson A.B."/>
            <person name="Fuks G."/>
            <person name="Kavchok S."/>
            <person name="Keizer G."/>
            <person name="Linton E."/>
            <person name="Llaca V."/>
            <person name="Song R."/>
            <person name="Tanyolac B."/>
            <person name="Young S."/>
            <person name="Ho-Il K."/>
            <person name="Hahn J.H."/>
            <person name="Sangsakoo G."/>
            <person name="Vanavichit A."/>
            <person name="de Mattos Luiz.A.T."/>
            <person name="Zimmer P.D."/>
            <person name="Malone G."/>
            <person name="Dellagostin O."/>
            <person name="de Oliveira A.C."/>
            <person name="Bevan M."/>
            <person name="Bancroft I."/>
            <person name="Minx P."/>
            <person name="Cordum H."/>
            <person name="Wilson R."/>
            <person name="Cheng Z."/>
            <person name="Jin W."/>
            <person name="Jiang J."/>
            <person name="Leong S.A."/>
            <person name="Iwama H."/>
            <person name="Gojobori T."/>
            <person name="Itoh T."/>
            <person name="Niimura Y."/>
            <person name="Fujii Y."/>
            <person name="Habara T."/>
            <person name="Sakai H."/>
            <person name="Sato Y."/>
            <person name="Wilson G."/>
            <person name="Kumar K."/>
            <person name="McCouch S."/>
            <person name="Juretic N."/>
            <person name="Hoen D."/>
            <person name="Wright S."/>
            <person name="Bruskiewich R."/>
            <person name="Bureau T."/>
            <person name="Miyao A."/>
            <person name="Hirochika H."/>
            <person name="Nishikawa T."/>
            <person name="Kadowaki K."/>
            <person name="Sugiura M."/>
            <person name="Burr B."/>
            <person name="Sasaki T."/>
        </authorList>
    </citation>
    <scope>NUCLEOTIDE SEQUENCE [LARGE SCALE GENOMIC DNA]</scope>
    <source>
        <strain evidence="3">cv. Nipponbare</strain>
    </source>
</reference>
<evidence type="ECO:0000313" key="3">
    <source>
        <dbReference type="Proteomes" id="UP000059680"/>
    </source>
</evidence>
<dbReference type="STRING" id="39947.A0A0P0XEA2"/>
<reference evidence="2 3" key="3">
    <citation type="journal article" date="2013" name="Rice">
        <title>Improvement of the Oryza sativa Nipponbare reference genome using next generation sequence and optical map data.</title>
        <authorList>
            <person name="Kawahara Y."/>
            <person name="de la Bastide M."/>
            <person name="Hamilton J.P."/>
            <person name="Kanamori H."/>
            <person name="McCombie W.R."/>
            <person name="Ouyang S."/>
            <person name="Schwartz D.C."/>
            <person name="Tanaka T."/>
            <person name="Wu J."/>
            <person name="Zhou S."/>
            <person name="Childs K.L."/>
            <person name="Davidson R.M."/>
            <person name="Lin H."/>
            <person name="Quesada-Ocampo L."/>
            <person name="Vaillancourt B."/>
            <person name="Sakai H."/>
            <person name="Lee S.S."/>
            <person name="Kim J."/>
            <person name="Numa H."/>
            <person name="Itoh T."/>
            <person name="Buell C.R."/>
            <person name="Matsumoto T."/>
        </authorList>
    </citation>
    <scope>NUCLEOTIDE SEQUENCE [LARGE SCALE GENOMIC DNA]</scope>
    <source>
        <strain evidence="3">cv. Nipponbare</strain>
    </source>
</reference>
<feature type="region of interest" description="Disordered" evidence="1">
    <location>
        <begin position="38"/>
        <end position="99"/>
    </location>
</feature>
<protein>
    <submittedName>
        <fullName evidence="2">Os08g0294900 protein</fullName>
    </submittedName>
</protein>
<gene>
    <name evidence="2" type="ordered locus">Os08g0294900</name>
    <name evidence="2" type="ORF">OSNPB_080294900</name>
</gene>
<reference evidence="2 3" key="2">
    <citation type="journal article" date="2013" name="Plant Cell Physiol.">
        <title>Rice Annotation Project Database (RAP-DB): an integrative and interactive database for rice genomics.</title>
        <authorList>
            <person name="Sakai H."/>
            <person name="Lee S.S."/>
            <person name="Tanaka T."/>
            <person name="Numa H."/>
            <person name="Kim J."/>
            <person name="Kawahara Y."/>
            <person name="Wakimoto H."/>
            <person name="Yang C.C."/>
            <person name="Iwamoto M."/>
            <person name="Abe T."/>
            <person name="Yamada Y."/>
            <person name="Muto A."/>
            <person name="Inokuchi H."/>
            <person name="Ikemura T."/>
            <person name="Matsumoto T."/>
            <person name="Sasaki T."/>
            <person name="Itoh T."/>
        </authorList>
    </citation>
    <scope>NUCLEOTIDE SEQUENCE [LARGE SCALE GENOMIC DNA]</scope>
    <source>
        <strain evidence="3">cv. Nipponbare</strain>
    </source>
</reference>